<evidence type="ECO:0000313" key="3">
    <source>
        <dbReference type="Proteomes" id="UP000078540"/>
    </source>
</evidence>
<dbReference type="Proteomes" id="UP000078540">
    <property type="component" value="Unassembled WGS sequence"/>
</dbReference>
<feature type="region of interest" description="Disordered" evidence="1">
    <location>
        <begin position="157"/>
        <end position="179"/>
    </location>
</feature>
<dbReference type="AlphaFoldDB" id="A0A151I2T1"/>
<evidence type="ECO:0000256" key="1">
    <source>
        <dbReference type="SAM" id="MobiDB-lite"/>
    </source>
</evidence>
<dbReference type="EMBL" id="KQ976543">
    <property type="protein sequence ID" value="KYM80995.1"/>
    <property type="molecule type" value="Genomic_DNA"/>
</dbReference>
<evidence type="ECO:0000313" key="2">
    <source>
        <dbReference type="EMBL" id="KYM80995.1"/>
    </source>
</evidence>
<protein>
    <submittedName>
        <fullName evidence="2">Uncharacterized protein</fullName>
    </submittedName>
</protein>
<feature type="compositionally biased region" description="Basic residues" evidence="1">
    <location>
        <begin position="163"/>
        <end position="179"/>
    </location>
</feature>
<feature type="non-terminal residue" evidence="2">
    <location>
        <position position="1"/>
    </location>
</feature>
<keyword evidence="3" id="KW-1185">Reference proteome</keyword>
<gene>
    <name evidence="2" type="ORF">ALC53_08559</name>
</gene>
<organism evidence="2 3">
    <name type="scientific">Atta colombica</name>
    <dbReference type="NCBI Taxonomy" id="520822"/>
    <lineage>
        <taxon>Eukaryota</taxon>
        <taxon>Metazoa</taxon>
        <taxon>Ecdysozoa</taxon>
        <taxon>Arthropoda</taxon>
        <taxon>Hexapoda</taxon>
        <taxon>Insecta</taxon>
        <taxon>Pterygota</taxon>
        <taxon>Neoptera</taxon>
        <taxon>Endopterygota</taxon>
        <taxon>Hymenoptera</taxon>
        <taxon>Apocrita</taxon>
        <taxon>Aculeata</taxon>
        <taxon>Formicoidea</taxon>
        <taxon>Formicidae</taxon>
        <taxon>Myrmicinae</taxon>
        <taxon>Atta</taxon>
    </lineage>
</organism>
<reference evidence="2 3" key="1">
    <citation type="submission" date="2015-09" db="EMBL/GenBank/DDBJ databases">
        <title>Atta colombica WGS genome.</title>
        <authorList>
            <person name="Nygaard S."/>
            <person name="Hu H."/>
            <person name="Boomsma J."/>
            <person name="Zhang G."/>
        </authorList>
    </citation>
    <scope>NUCLEOTIDE SEQUENCE [LARGE SCALE GENOMIC DNA]</scope>
    <source>
        <strain evidence="2">Treedump-2</strain>
        <tissue evidence="2">Whole body</tissue>
    </source>
</reference>
<accession>A0A151I2T1</accession>
<proteinExistence type="predicted"/>
<sequence>RKRAAREEDQPSGAKSPSSSLKNEICYLRVAFSFLKKSNIPWQCNKVIKWYEKERRDSTYFCVDSDSRCWLTHCCNKSFALTIGQERSEITGLYGISRIANDNYRMLLRGSKLLSTTRVVRHKTNGKFSTHTETEKKRKIHEKYEFVKNKRISSLMARDGMKSARKHGLSSKRKSTMGQ</sequence>
<name>A0A151I2T1_9HYME</name>